<dbReference type="PANTHER" id="PTHR47129">
    <property type="entry name" value="QUINONE OXIDOREDUCTASE 2"/>
    <property type="match status" value="1"/>
</dbReference>
<dbReference type="Pfam" id="PF13460">
    <property type="entry name" value="NAD_binding_10"/>
    <property type="match status" value="1"/>
</dbReference>
<dbReference type="InterPro" id="IPR036291">
    <property type="entry name" value="NAD(P)-bd_dom_sf"/>
</dbReference>
<organism evidence="2 3">
    <name type="scientific">Rothia koreensis</name>
    <dbReference type="NCBI Taxonomy" id="592378"/>
    <lineage>
        <taxon>Bacteria</taxon>
        <taxon>Bacillati</taxon>
        <taxon>Actinomycetota</taxon>
        <taxon>Actinomycetes</taxon>
        <taxon>Micrococcales</taxon>
        <taxon>Micrococcaceae</taxon>
        <taxon>Rothia</taxon>
    </lineage>
</organism>
<feature type="domain" description="NAD(P)-binding" evidence="1">
    <location>
        <begin position="6"/>
        <end position="184"/>
    </location>
</feature>
<sequence>MIIVTGATGALNGATVDQLLKRVPPHHIGVSVRDPARAQHLADRGVRVRQASYNNPQALRRSFADADQVLLVSSSDQSSDVVAQHDRAIDAAVDAGAHRILYTSAHGTAFDTPYPPLRIHAATEHHLAESGVAWTALRNGFYGDPSQLLGAWQETGVIAMPADGPFSWVDRRDAAEAAAAILTADKPLDGPVDLTLPEPVTLADFAASASEVTGHQIDRVVVDDETWVRDAMNNGVPEEVARFTLSMFQATRSGHFANSDPMLTRLLGRRPRSITDQLRERIADGQVSDPPR</sequence>
<evidence type="ECO:0000259" key="1">
    <source>
        <dbReference type="Pfam" id="PF13460"/>
    </source>
</evidence>
<dbReference type="RefSeq" id="WP_129314041.1">
    <property type="nucleotide sequence ID" value="NZ_NOIQ01000001.1"/>
</dbReference>
<proteinExistence type="predicted"/>
<evidence type="ECO:0000313" key="3">
    <source>
        <dbReference type="Proteomes" id="UP000462152"/>
    </source>
</evidence>
<dbReference type="SUPFAM" id="SSF51735">
    <property type="entry name" value="NAD(P)-binding Rossmann-fold domains"/>
    <property type="match status" value="1"/>
</dbReference>
<dbReference type="InterPro" id="IPR052718">
    <property type="entry name" value="NmrA-type_oxidoreductase"/>
</dbReference>
<accession>A0A7K1LFI0</accession>
<comment type="caution">
    <text evidence="2">The sequence shown here is derived from an EMBL/GenBank/DDBJ whole genome shotgun (WGS) entry which is preliminary data.</text>
</comment>
<name>A0A7K1LFI0_9MICC</name>
<dbReference type="Gene3D" id="3.40.50.720">
    <property type="entry name" value="NAD(P)-binding Rossmann-like Domain"/>
    <property type="match status" value="1"/>
</dbReference>
<dbReference type="OrthoDB" id="319724at2"/>
<gene>
    <name evidence="2" type="ORF">GMA10_01630</name>
</gene>
<protein>
    <submittedName>
        <fullName evidence="2">NAD(P)H-binding protein</fullName>
    </submittedName>
</protein>
<evidence type="ECO:0000313" key="2">
    <source>
        <dbReference type="EMBL" id="MUN53939.1"/>
    </source>
</evidence>
<dbReference type="Proteomes" id="UP000462152">
    <property type="component" value="Unassembled WGS sequence"/>
</dbReference>
<dbReference type="InterPro" id="IPR016040">
    <property type="entry name" value="NAD(P)-bd_dom"/>
</dbReference>
<dbReference type="EMBL" id="WOGT01000001">
    <property type="protein sequence ID" value="MUN53939.1"/>
    <property type="molecule type" value="Genomic_DNA"/>
</dbReference>
<keyword evidence="3" id="KW-1185">Reference proteome</keyword>
<dbReference type="AlphaFoldDB" id="A0A7K1LFI0"/>
<reference evidence="2 3" key="1">
    <citation type="submission" date="2019-12" db="EMBL/GenBank/DDBJ databases">
        <authorList>
            <person name="Li J."/>
            <person name="Shi Y."/>
            <person name="Xu G."/>
            <person name="Xiao D."/>
            <person name="Ran X."/>
        </authorList>
    </citation>
    <scope>NUCLEOTIDE SEQUENCE [LARGE SCALE GENOMIC DNA]</scope>
    <source>
        <strain evidence="2 3">JCM 15915</strain>
    </source>
</reference>
<dbReference type="Gene3D" id="3.90.25.10">
    <property type="entry name" value="UDP-galactose 4-epimerase, domain 1"/>
    <property type="match status" value="1"/>
</dbReference>
<dbReference type="PANTHER" id="PTHR47129:SF1">
    <property type="entry name" value="NMRA-LIKE DOMAIN-CONTAINING PROTEIN"/>
    <property type="match status" value="1"/>
</dbReference>